<evidence type="ECO:0000313" key="2">
    <source>
        <dbReference type="EMBL" id="VVD59212.1"/>
    </source>
</evidence>
<reference evidence="2 3" key="1">
    <citation type="submission" date="2019-08" db="EMBL/GenBank/DDBJ databases">
        <authorList>
            <person name="Peeters C."/>
        </authorList>
    </citation>
    <scope>NUCLEOTIDE SEQUENCE [LARGE SCALE GENOMIC DNA]</scope>
    <source>
        <strain evidence="2 3">LMG 31108</strain>
    </source>
</reference>
<gene>
    <name evidence="2" type="ORF">PAN31108_00016</name>
</gene>
<keyword evidence="3" id="KW-1185">Reference proteome</keyword>
<sequence length="154" mass="16898">MQGHGGLEFRSEDELQATKTHHYLTSDKRAAKYYAGLASEAHETTRQEGGRNYVHVPKGAEPSIARVLSIDSPGRKLLENDPHSGQQGGHNYKTSFRTKANIPPQYVLGKKNSPPGADAEVFQQKLANAGLKVKLTKAGELLREVQSDDEGDFK</sequence>
<dbReference type="Proteomes" id="UP000406256">
    <property type="component" value="Unassembled WGS sequence"/>
</dbReference>
<accession>A0A5E4R9J8</accession>
<dbReference type="AlphaFoldDB" id="A0A5E4R9J8"/>
<evidence type="ECO:0000256" key="1">
    <source>
        <dbReference type="SAM" id="MobiDB-lite"/>
    </source>
</evidence>
<protein>
    <submittedName>
        <fullName evidence="2">Uncharacterized protein</fullName>
    </submittedName>
</protein>
<dbReference type="EMBL" id="CABPSB010000001">
    <property type="protein sequence ID" value="VVD59212.1"/>
    <property type="molecule type" value="Genomic_DNA"/>
</dbReference>
<proteinExistence type="predicted"/>
<organism evidence="2 3">
    <name type="scientific">Pandoraea anhela</name>
    <dbReference type="NCBI Taxonomy" id="2508295"/>
    <lineage>
        <taxon>Bacteria</taxon>
        <taxon>Pseudomonadati</taxon>
        <taxon>Pseudomonadota</taxon>
        <taxon>Betaproteobacteria</taxon>
        <taxon>Burkholderiales</taxon>
        <taxon>Burkholderiaceae</taxon>
        <taxon>Pandoraea</taxon>
    </lineage>
</organism>
<feature type="region of interest" description="Disordered" evidence="1">
    <location>
        <begin position="74"/>
        <end position="115"/>
    </location>
</feature>
<name>A0A5E4R9J8_9BURK</name>
<evidence type="ECO:0000313" key="3">
    <source>
        <dbReference type="Proteomes" id="UP000406256"/>
    </source>
</evidence>